<dbReference type="HAMAP" id="MF_01925">
    <property type="entry name" value="P5C_reductase"/>
    <property type="match status" value="1"/>
</dbReference>
<comment type="pathway">
    <text evidence="4">Amino-acid biosynthesis; L-proline biosynthesis; L-proline from L-glutamate 5-semialdehyde: step 1/1.</text>
</comment>
<accession>A0ABU2ZWR7</accession>
<dbReference type="InterPro" id="IPR028939">
    <property type="entry name" value="P5C_Rdtase_cat_N"/>
</dbReference>
<gene>
    <name evidence="4 8" type="primary">proC</name>
    <name evidence="8" type="ORF">RM573_02120</name>
</gene>
<comment type="function">
    <text evidence="4">Catalyzes the reduction of 1-pyrroline-5-carboxylate (PCA) to L-proline.</text>
</comment>
<comment type="catalytic activity">
    <reaction evidence="4">
        <text>L-proline + NAD(+) = (S)-1-pyrroline-5-carboxylate + NADH + 2 H(+)</text>
        <dbReference type="Rhea" id="RHEA:14105"/>
        <dbReference type="ChEBI" id="CHEBI:15378"/>
        <dbReference type="ChEBI" id="CHEBI:17388"/>
        <dbReference type="ChEBI" id="CHEBI:57540"/>
        <dbReference type="ChEBI" id="CHEBI:57945"/>
        <dbReference type="ChEBI" id="CHEBI:60039"/>
        <dbReference type="EC" id="1.5.1.2"/>
    </reaction>
</comment>
<evidence type="ECO:0000256" key="4">
    <source>
        <dbReference type="HAMAP-Rule" id="MF_01925"/>
    </source>
</evidence>
<reference evidence="8 9" key="1">
    <citation type="submission" date="2023-09" db="EMBL/GenBank/DDBJ databases">
        <authorList>
            <person name="Rey-Velasco X."/>
        </authorList>
    </citation>
    <scope>NUCLEOTIDE SEQUENCE [LARGE SCALE GENOMIC DNA]</scope>
    <source>
        <strain evidence="8 9">W431</strain>
    </source>
</reference>
<dbReference type="Gene3D" id="1.10.3730.10">
    <property type="entry name" value="ProC C-terminal domain-like"/>
    <property type="match status" value="1"/>
</dbReference>
<dbReference type="InterPro" id="IPR036291">
    <property type="entry name" value="NAD(P)-bd_dom_sf"/>
</dbReference>
<evidence type="ECO:0000256" key="5">
    <source>
        <dbReference type="NCBIfam" id="TIGR00112"/>
    </source>
</evidence>
<dbReference type="Proteomes" id="UP001266357">
    <property type="component" value="Unassembled WGS sequence"/>
</dbReference>
<proteinExistence type="inferred from homology"/>
<organism evidence="8 9">
    <name type="scientific">Thalassotalea castellviae</name>
    <dbReference type="NCBI Taxonomy" id="3075612"/>
    <lineage>
        <taxon>Bacteria</taxon>
        <taxon>Pseudomonadati</taxon>
        <taxon>Pseudomonadota</taxon>
        <taxon>Gammaproteobacteria</taxon>
        <taxon>Alteromonadales</taxon>
        <taxon>Colwelliaceae</taxon>
        <taxon>Thalassotalea</taxon>
    </lineage>
</organism>
<dbReference type="PIRSF" id="PIRSF000193">
    <property type="entry name" value="Pyrrol-5-carb_rd"/>
    <property type="match status" value="1"/>
</dbReference>
<keyword evidence="4" id="KW-0028">Amino-acid biosynthesis</keyword>
<evidence type="ECO:0000259" key="7">
    <source>
        <dbReference type="Pfam" id="PF14748"/>
    </source>
</evidence>
<keyword evidence="9" id="KW-1185">Reference proteome</keyword>
<dbReference type="InterPro" id="IPR029036">
    <property type="entry name" value="P5CR_dimer"/>
</dbReference>
<comment type="catalytic activity">
    <reaction evidence="4">
        <text>L-proline + NADP(+) = (S)-1-pyrroline-5-carboxylate + NADPH + 2 H(+)</text>
        <dbReference type="Rhea" id="RHEA:14109"/>
        <dbReference type="ChEBI" id="CHEBI:15378"/>
        <dbReference type="ChEBI" id="CHEBI:17388"/>
        <dbReference type="ChEBI" id="CHEBI:57783"/>
        <dbReference type="ChEBI" id="CHEBI:58349"/>
        <dbReference type="ChEBI" id="CHEBI:60039"/>
        <dbReference type="EC" id="1.5.1.2"/>
    </reaction>
</comment>
<dbReference type="Pfam" id="PF14748">
    <property type="entry name" value="P5CR_dimer"/>
    <property type="match status" value="1"/>
</dbReference>
<dbReference type="InterPro" id="IPR008927">
    <property type="entry name" value="6-PGluconate_DH-like_C_sf"/>
</dbReference>
<protein>
    <recommendedName>
        <fullName evidence="4 5">Pyrroline-5-carboxylate reductase</fullName>
        <shortName evidence="4">P5C reductase</shortName>
        <shortName evidence="4">P5CR</shortName>
        <ecNumber evidence="4 5">1.5.1.2</ecNumber>
    </recommendedName>
    <alternativeName>
        <fullName evidence="4">PCA reductase</fullName>
    </alternativeName>
</protein>
<comment type="caution">
    <text evidence="8">The sequence shown here is derived from an EMBL/GenBank/DDBJ whole genome shotgun (WGS) entry which is preliminary data.</text>
</comment>
<dbReference type="Gene3D" id="3.40.50.720">
    <property type="entry name" value="NAD(P)-binding Rossmann-like Domain"/>
    <property type="match status" value="1"/>
</dbReference>
<dbReference type="EMBL" id="JAVRIF010000001">
    <property type="protein sequence ID" value="MDT0602380.1"/>
    <property type="molecule type" value="Genomic_DNA"/>
</dbReference>
<comment type="subcellular location">
    <subcellularLocation>
        <location evidence="4">Cytoplasm</location>
    </subcellularLocation>
</comment>
<evidence type="ECO:0000256" key="1">
    <source>
        <dbReference type="ARBA" id="ARBA00005525"/>
    </source>
</evidence>
<evidence type="ECO:0000313" key="9">
    <source>
        <dbReference type="Proteomes" id="UP001266357"/>
    </source>
</evidence>
<comment type="similarity">
    <text evidence="1 4">Belongs to the pyrroline-5-carboxylate reductase family.</text>
</comment>
<dbReference type="RefSeq" id="WP_311576489.1">
    <property type="nucleotide sequence ID" value="NZ_JAVRIF010000001.1"/>
</dbReference>
<dbReference type="EC" id="1.5.1.2" evidence="4 5"/>
<feature type="domain" description="Pyrroline-5-carboxylate reductase catalytic N-terminal" evidence="6">
    <location>
        <begin position="4"/>
        <end position="98"/>
    </location>
</feature>
<evidence type="ECO:0000259" key="6">
    <source>
        <dbReference type="Pfam" id="PF03807"/>
    </source>
</evidence>
<keyword evidence="4" id="KW-0963">Cytoplasm</keyword>
<evidence type="ECO:0000256" key="3">
    <source>
        <dbReference type="ARBA" id="ARBA00023002"/>
    </source>
</evidence>
<keyword evidence="3 4" id="KW-0560">Oxidoreductase</keyword>
<dbReference type="Pfam" id="PF03807">
    <property type="entry name" value="F420_oxidored"/>
    <property type="match status" value="1"/>
</dbReference>
<dbReference type="PANTHER" id="PTHR11645">
    <property type="entry name" value="PYRROLINE-5-CARBOXYLATE REDUCTASE"/>
    <property type="match status" value="1"/>
</dbReference>
<dbReference type="SUPFAM" id="SSF48179">
    <property type="entry name" value="6-phosphogluconate dehydrogenase C-terminal domain-like"/>
    <property type="match status" value="1"/>
</dbReference>
<evidence type="ECO:0000313" key="8">
    <source>
        <dbReference type="EMBL" id="MDT0602380.1"/>
    </source>
</evidence>
<name>A0ABU2ZWR7_9GAMM</name>
<dbReference type="GO" id="GO:0004735">
    <property type="term" value="F:pyrroline-5-carboxylate reductase activity"/>
    <property type="evidence" value="ECO:0007669"/>
    <property type="project" value="UniProtKB-EC"/>
</dbReference>
<evidence type="ECO:0000256" key="2">
    <source>
        <dbReference type="ARBA" id="ARBA00022857"/>
    </source>
</evidence>
<feature type="domain" description="Pyrroline-5-carboxylate reductase dimerisation" evidence="7">
    <location>
        <begin position="162"/>
        <end position="266"/>
    </location>
</feature>
<dbReference type="SUPFAM" id="SSF51735">
    <property type="entry name" value="NAD(P)-binding Rossmann-fold domains"/>
    <property type="match status" value="1"/>
</dbReference>
<keyword evidence="2 4" id="KW-0521">NADP</keyword>
<sequence>MTNIAFIGAGNMNSAIISGLIKKGYDANNVMVSNPSAGKREALANTLGIKHTSDNIEAAKFADFIVLGVKPHFIAEVCQQISQAMDVSDKCFISVAAGCSMATMEKALNKSCSVIRTMPNTPAQLGLGVSGIYPSKNTNTRQKELAEQLMSAVGITKWLDKEEEIDNIIAVTGSAPAYFFLFMEAMEKKALTLGFTEHESRELVQQTALGAAQMVVENDISIKELRENVTSKGGTTQAALSTFIDGGLEQLVSDAMDRALHRAKEMAQSNR</sequence>
<dbReference type="NCBIfam" id="TIGR00112">
    <property type="entry name" value="proC"/>
    <property type="match status" value="1"/>
</dbReference>
<keyword evidence="4" id="KW-0641">Proline biosynthesis</keyword>
<dbReference type="PANTHER" id="PTHR11645:SF0">
    <property type="entry name" value="PYRROLINE-5-CARBOXYLATE REDUCTASE 3"/>
    <property type="match status" value="1"/>
</dbReference>
<dbReference type="InterPro" id="IPR000304">
    <property type="entry name" value="Pyrroline-COOH_reductase"/>
</dbReference>